<name>A0A0E9R0E4_ANGAN</name>
<evidence type="ECO:0000313" key="1">
    <source>
        <dbReference type="EMBL" id="JAH22584.1"/>
    </source>
</evidence>
<protein>
    <submittedName>
        <fullName evidence="1">Uncharacterized protein</fullName>
    </submittedName>
</protein>
<proteinExistence type="predicted"/>
<organism evidence="1">
    <name type="scientific">Anguilla anguilla</name>
    <name type="common">European freshwater eel</name>
    <name type="synonym">Muraena anguilla</name>
    <dbReference type="NCBI Taxonomy" id="7936"/>
    <lineage>
        <taxon>Eukaryota</taxon>
        <taxon>Metazoa</taxon>
        <taxon>Chordata</taxon>
        <taxon>Craniata</taxon>
        <taxon>Vertebrata</taxon>
        <taxon>Euteleostomi</taxon>
        <taxon>Actinopterygii</taxon>
        <taxon>Neopterygii</taxon>
        <taxon>Teleostei</taxon>
        <taxon>Anguilliformes</taxon>
        <taxon>Anguillidae</taxon>
        <taxon>Anguilla</taxon>
    </lineage>
</organism>
<sequence length="38" mass="4476">MTFASHTTYSVSKLLSSRIKLCKVVQRLTRMKWKTDCK</sequence>
<accession>A0A0E9R0E4</accession>
<reference evidence="1" key="1">
    <citation type="submission" date="2014-11" db="EMBL/GenBank/DDBJ databases">
        <authorList>
            <person name="Amaro Gonzalez C."/>
        </authorList>
    </citation>
    <scope>NUCLEOTIDE SEQUENCE</scope>
</reference>
<dbReference type="EMBL" id="GBXM01085993">
    <property type="protein sequence ID" value="JAH22584.1"/>
    <property type="molecule type" value="Transcribed_RNA"/>
</dbReference>
<dbReference type="AlphaFoldDB" id="A0A0E9R0E4"/>
<reference evidence="1" key="2">
    <citation type="journal article" date="2015" name="Fish Shellfish Immunol.">
        <title>Early steps in the European eel (Anguilla anguilla)-Vibrio vulnificus interaction in the gills: Role of the RtxA13 toxin.</title>
        <authorList>
            <person name="Callol A."/>
            <person name="Pajuelo D."/>
            <person name="Ebbesson L."/>
            <person name="Teles M."/>
            <person name="MacKenzie S."/>
            <person name="Amaro C."/>
        </authorList>
    </citation>
    <scope>NUCLEOTIDE SEQUENCE</scope>
</reference>